<evidence type="ECO:0000259" key="2">
    <source>
        <dbReference type="Pfam" id="PF21814"/>
    </source>
</evidence>
<dbReference type="STRING" id="1642818.AWE51_19545"/>
<dbReference type="InterPro" id="IPR049250">
    <property type="entry name" value="DUF6883"/>
</dbReference>
<dbReference type="Proteomes" id="UP000076715">
    <property type="component" value="Unassembled WGS sequence"/>
</dbReference>
<dbReference type="OrthoDB" id="2972467at2"/>
<dbReference type="RefSeq" id="WP_066320332.1">
    <property type="nucleotide sequence ID" value="NZ_LQRT01000060.1"/>
</dbReference>
<feature type="domain" description="DUF6883" evidence="2">
    <location>
        <begin position="1071"/>
        <end position="1166"/>
    </location>
</feature>
<comment type="caution">
    <text evidence="3">The sequence shown here is derived from an EMBL/GenBank/DDBJ whole genome shotgun (WGS) entry which is preliminary data.</text>
</comment>
<dbReference type="InterPro" id="IPR045619">
    <property type="entry name" value="DUF6443"/>
</dbReference>
<dbReference type="Pfam" id="PF21814">
    <property type="entry name" value="DUF6883"/>
    <property type="match status" value="1"/>
</dbReference>
<evidence type="ECO:0000259" key="1">
    <source>
        <dbReference type="Pfam" id="PF20041"/>
    </source>
</evidence>
<protein>
    <submittedName>
        <fullName evidence="3">Uncharacterized protein</fullName>
    </submittedName>
</protein>
<dbReference type="PANTHER" id="PTHR32305">
    <property type="match status" value="1"/>
</dbReference>
<proteinExistence type="predicted"/>
<reference evidence="3 4" key="1">
    <citation type="submission" date="2016-01" db="EMBL/GenBank/DDBJ databases">
        <title>The draft genome sequence of Aquimarina sp. RZW4-3-2.</title>
        <authorList>
            <person name="Wang Y."/>
        </authorList>
    </citation>
    <scope>NUCLEOTIDE SEQUENCE [LARGE SCALE GENOMIC DNA]</scope>
    <source>
        <strain evidence="3 4">RZW4-3-2</strain>
    </source>
</reference>
<accession>A0A162WQ70</accession>
<feature type="domain" description="DUF6443" evidence="1">
    <location>
        <begin position="35"/>
        <end position="170"/>
    </location>
</feature>
<sequence>MGFQIQAQVALSDENYIHTIVPQVALTIAEINNVDCSTISAVDDAIESVTYFDGLGRPIQQRAIKASPQGKDIVTHIQYDSYGRQDKQYLPFASNASSGSLQAVDVDQDINTYYLDIYADDFPGITNPAAVNAYSESVFENSPLNRVLEQGAPGKAWKANASNDTDHTIKFDWNTNDANEVFYFKVIFTGGNTEKPELVKENHYLPNELYVTVTKDENWSPADGNNHTTKEYKNKSGQVVLKRTYNANVAHDTYYVYDDFGNLTFVIPPKVTTDDDVSAIELKELCYQYRYDHRNRLIEKKIPGKDWEYIIYNRLDQPVLTQDANLRAKRRWLFTKYDAFGRVAYTGIIENGSTVALLRKKTGGTSYATYESRSTAPITIAGATMYYTNDSYPVRMYKILTVNYYDDYNIGDLVTLNPETTTITWEGMTATAEVKGLPTVSQVRVLDTNKWITTTIYYDEKGRPWETIVKNEYLGTDDYVLNKLDFVGKVLKSHTVHIKGGATITTVDNFTYDHMGRLLNQTQKINNQEEERIASNAYDEIGQLTKKNVGGTVTTSGVEGLQTVDYAYNIRGWLKGINDVTTLGNDLFAFGINYNTTTESLGATALYNGNISETLWKTANDNTKRAYGYQYDALNRIIAGRSTSSNYNLSNVSYDKVGNIESLNRNGHLDINATSFGEMDQLIYDYDSGNKLLKVTDAANQNFGFKDGTNTNDDFEYDANGNMILDKNKGITNITYNHLNLPKTVAISNSEGAGTISYIYDATGAKLKKTVPSGSSLITTEYAGNYVYRNGQLQYLSTSEGYAEPNNSNGFDYVYQYVDHLGNIRLSYKDVNGNGSIAQDEIIEENNYYPFGLKHKGYNEIVSPHTNGTAQQFKYNGIELEESLGLDLYEMEFRQYDPAIARFTSIDPVTHHNFSTYTAFDNNPVYWADPSGANAESFINDLWNQSGDGKTTWTNNDDGTFSSDDGQTAECDDCDDKKKPKAMADAGSFYAQAYRNGNASRVALENGGDPMNPTESDFAEAEKQRNTAAGELVMFVVGEWAFAKVLQGGSYVYKFVRFKSVFNSTMRSSVKDKLARYLLNLDHAVGGSKAKFFKDALGFTLDNADDLAKQIVFNNKKAIATEVTKYGTKYSQNIAIKGANGRVIDVTFAWIKNKDGLVKLVTGFPAK</sequence>
<dbReference type="Pfam" id="PF20041">
    <property type="entry name" value="DUF6443"/>
    <property type="match status" value="1"/>
</dbReference>
<name>A0A162WQ70_9FLAO</name>
<dbReference type="InterPro" id="IPR050708">
    <property type="entry name" value="T6SS_VgrG/RHS"/>
</dbReference>
<gene>
    <name evidence="3" type="ORF">AWE51_19545</name>
</gene>
<organism evidence="3 4">
    <name type="scientific">Aquimarina aggregata</name>
    <dbReference type="NCBI Taxonomy" id="1642818"/>
    <lineage>
        <taxon>Bacteria</taxon>
        <taxon>Pseudomonadati</taxon>
        <taxon>Bacteroidota</taxon>
        <taxon>Flavobacteriia</taxon>
        <taxon>Flavobacteriales</taxon>
        <taxon>Flavobacteriaceae</taxon>
        <taxon>Aquimarina</taxon>
    </lineage>
</organism>
<dbReference type="NCBIfam" id="TIGR03696">
    <property type="entry name" value="Rhs_assc_core"/>
    <property type="match status" value="1"/>
</dbReference>
<dbReference type="Gene3D" id="2.180.10.10">
    <property type="entry name" value="RHS repeat-associated core"/>
    <property type="match status" value="1"/>
</dbReference>
<dbReference type="PANTHER" id="PTHR32305:SF15">
    <property type="entry name" value="PROTEIN RHSA-RELATED"/>
    <property type="match status" value="1"/>
</dbReference>
<evidence type="ECO:0000313" key="3">
    <source>
        <dbReference type="EMBL" id="KZS38233.1"/>
    </source>
</evidence>
<keyword evidence="4" id="KW-1185">Reference proteome</keyword>
<evidence type="ECO:0000313" key="4">
    <source>
        <dbReference type="Proteomes" id="UP000076715"/>
    </source>
</evidence>
<dbReference type="AlphaFoldDB" id="A0A162WQ70"/>
<dbReference type="EMBL" id="LQRT01000060">
    <property type="protein sequence ID" value="KZS38233.1"/>
    <property type="molecule type" value="Genomic_DNA"/>
</dbReference>
<dbReference type="InterPro" id="IPR022385">
    <property type="entry name" value="Rhs_assc_core"/>
</dbReference>